<dbReference type="GO" id="GO:0080120">
    <property type="term" value="P:CAAX-box protein maturation"/>
    <property type="evidence" value="ECO:0007669"/>
    <property type="project" value="UniProtKB-ARBA"/>
</dbReference>
<dbReference type="Pfam" id="PF02517">
    <property type="entry name" value="Rce1-like"/>
    <property type="match status" value="1"/>
</dbReference>
<keyword evidence="1" id="KW-1133">Transmembrane helix</keyword>
<dbReference type="GO" id="GO:0004175">
    <property type="term" value="F:endopeptidase activity"/>
    <property type="evidence" value="ECO:0007669"/>
    <property type="project" value="UniProtKB-ARBA"/>
</dbReference>
<dbReference type="STRING" id="396588.Tgr7_0273"/>
<keyword evidence="1" id="KW-0472">Membrane</keyword>
<feature type="domain" description="CAAX prenyl protease 2/Lysostaphin resistance protein A-like" evidence="2">
    <location>
        <begin position="58"/>
        <end position="153"/>
    </location>
</feature>
<proteinExistence type="predicted"/>
<evidence type="ECO:0000313" key="3">
    <source>
        <dbReference type="EMBL" id="ACL71372.1"/>
    </source>
</evidence>
<feature type="transmembrane region" description="Helical" evidence="1">
    <location>
        <begin position="92"/>
        <end position="111"/>
    </location>
</feature>
<dbReference type="eggNOG" id="COG1266">
    <property type="taxonomic scope" value="Bacteria"/>
</dbReference>
<organism evidence="3 4">
    <name type="scientific">Thioalkalivibrio sulfidiphilus (strain HL-EbGR7)</name>
    <dbReference type="NCBI Taxonomy" id="396588"/>
    <lineage>
        <taxon>Bacteria</taxon>
        <taxon>Pseudomonadati</taxon>
        <taxon>Pseudomonadota</taxon>
        <taxon>Gammaproteobacteria</taxon>
        <taxon>Chromatiales</taxon>
        <taxon>Ectothiorhodospiraceae</taxon>
        <taxon>Thioalkalivibrio</taxon>
    </lineage>
</organism>
<dbReference type="InterPro" id="IPR003675">
    <property type="entry name" value="Rce1/LyrA-like_dom"/>
</dbReference>
<dbReference type="EMBL" id="CP001339">
    <property type="protein sequence ID" value="ACL71372.1"/>
    <property type="molecule type" value="Genomic_DNA"/>
</dbReference>
<gene>
    <name evidence="3" type="ordered locus">Tgr7_0273</name>
</gene>
<sequence>MAGCMGQIQKPGSDRVIVARNLWADPHLHAVLFGTLATGIALWWWLPTGFAEPVTSDPWRLLGFLILYPILEEWLFRGILQGELLRHAWGRVRRLGLSHANLLTSVIFMLFHLVHHPWYWALAVIVPSLVLGYFRERYAGLWMPMVLHGLFNLAFLLAGLGWGGVL</sequence>
<evidence type="ECO:0000313" key="4">
    <source>
        <dbReference type="Proteomes" id="UP000002383"/>
    </source>
</evidence>
<dbReference type="NCBIfam" id="NF033192">
    <property type="entry name" value="JDVT-CAAX"/>
    <property type="match status" value="1"/>
</dbReference>
<dbReference type="Proteomes" id="UP000002383">
    <property type="component" value="Chromosome"/>
</dbReference>
<evidence type="ECO:0000256" key="1">
    <source>
        <dbReference type="SAM" id="Phobius"/>
    </source>
</evidence>
<dbReference type="KEGG" id="tgr:Tgr7_0273"/>
<keyword evidence="1" id="KW-0812">Transmembrane</keyword>
<feature type="transmembrane region" description="Helical" evidence="1">
    <location>
        <begin position="117"/>
        <end position="134"/>
    </location>
</feature>
<dbReference type="AlphaFoldDB" id="B8GU89"/>
<feature type="transmembrane region" description="Helical" evidence="1">
    <location>
        <begin position="58"/>
        <end position="80"/>
    </location>
</feature>
<evidence type="ECO:0000259" key="2">
    <source>
        <dbReference type="Pfam" id="PF02517"/>
    </source>
</evidence>
<dbReference type="HOGENOM" id="CLU_140160_0_0_6"/>
<feature type="transmembrane region" description="Helical" evidence="1">
    <location>
        <begin position="28"/>
        <end position="46"/>
    </location>
</feature>
<accession>B8GU89</accession>
<keyword evidence="4" id="KW-1185">Reference proteome</keyword>
<reference evidence="3 4" key="1">
    <citation type="journal article" date="2011" name="Stand. Genomic Sci.">
        <title>Complete genome sequence of 'Thioalkalivibrio sulfidophilus' HL-EbGr7.</title>
        <authorList>
            <person name="Muyzer G."/>
            <person name="Sorokin D.Y."/>
            <person name="Mavromatis K."/>
            <person name="Lapidus A."/>
            <person name="Clum A."/>
            <person name="Ivanova N."/>
            <person name="Pati A."/>
            <person name="d'Haeseleer P."/>
            <person name="Woyke T."/>
            <person name="Kyrpides N.C."/>
        </authorList>
    </citation>
    <scope>NUCLEOTIDE SEQUENCE [LARGE SCALE GENOMIC DNA]</scope>
    <source>
        <strain evidence="3 4">HL-EbGR7</strain>
    </source>
</reference>
<name>B8GU89_THISH</name>
<feature type="transmembrane region" description="Helical" evidence="1">
    <location>
        <begin position="146"/>
        <end position="165"/>
    </location>
</feature>
<protein>
    <submittedName>
        <fullName evidence="3">Abortive infection protein</fullName>
    </submittedName>
</protein>